<evidence type="ECO:0000313" key="3">
    <source>
        <dbReference type="Proteomes" id="UP000301475"/>
    </source>
</evidence>
<evidence type="ECO:0008006" key="4">
    <source>
        <dbReference type="Google" id="ProtNLM"/>
    </source>
</evidence>
<name>A0A4P8XYN2_9FIRM</name>
<keyword evidence="1" id="KW-0472">Membrane</keyword>
<dbReference type="EMBL" id="CP039381">
    <property type="protein sequence ID" value="QCT07329.1"/>
    <property type="molecule type" value="Genomic_DNA"/>
</dbReference>
<keyword evidence="1" id="KW-1133">Transmembrane helix</keyword>
<dbReference type="KEGG" id="ruj:E5Z56_08145"/>
<sequence>MVFLYTLLFIFAIVGFTEIISYLIFRIMSVKNECSTMLITPINSNSNYEFIIRSAIEKAKWMGSFRPQKIIIVTENLSKEKINDIKSLTYGYDFIKIIDKKCLSNEVNTL</sequence>
<keyword evidence="1" id="KW-0812">Transmembrane</keyword>
<dbReference type="AlphaFoldDB" id="A0A4P8XYN2"/>
<evidence type="ECO:0000256" key="1">
    <source>
        <dbReference type="SAM" id="Phobius"/>
    </source>
</evidence>
<organism evidence="2 3">
    <name type="scientific">Ruminococcus bovis</name>
    <dbReference type="NCBI Taxonomy" id="2564099"/>
    <lineage>
        <taxon>Bacteria</taxon>
        <taxon>Bacillati</taxon>
        <taxon>Bacillota</taxon>
        <taxon>Clostridia</taxon>
        <taxon>Eubacteriales</taxon>
        <taxon>Oscillospiraceae</taxon>
        <taxon>Ruminococcus</taxon>
    </lineage>
</organism>
<reference evidence="2 3" key="1">
    <citation type="submission" date="2019-04" db="EMBL/GenBank/DDBJ databases">
        <authorList>
            <person name="Embree M."/>
            <person name="Gaffney J.R."/>
        </authorList>
    </citation>
    <scope>NUCLEOTIDE SEQUENCE [LARGE SCALE GENOMIC DNA]</scope>
    <source>
        <strain evidence="2 3">JE7A12</strain>
    </source>
</reference>
<proteinExistence type="predicted"/>
<evidence type="ECO:0000313" key="2">
    <source>
        <dbReference type="EMBL" id="QCT07329.1"/>
    </source>
</evidence>
<accession>A0A4P8XYN2</accession>
<feature type="transmembrane region" description="Helical" evidence="1">
    <location>
        <begin position="6"/>
        <end position="25"/>
    </location>
</feature>
<dbReference type="RefSeq" id="WP_138157364.1">
    <property type="nucleotide sequence ID" value="NZ_CP039381.1"/>
</dbReference>
<protein>
    <recommendedName>
        <fullName evidence="4">Glycosyltransferase</fullName>
    </recommendedName>
</protein>
<gene>
    <name evidence="2" type="ORF">E5Z56_08145</name>
</gene>
<dbReference type="Proteomes" id="UP000301475">
    <property type="component" value="Chromosome"/>
</dbReference>
<keyword evidence="3" id="KW-1185">Reference proteome</keyword>